<dbReference type="EMBL" id="JAQIZT010000012">
    <property type="protein sequence ID" value="KAJ6976543.1"/>
    <property type="molecule type" value="Genomic_DNA"/>
</dbReference>
<dbReference type="InterPro" id="IPR036047">
    <property type="entry name" value="F-box-like_dom_sf"/>
</dbReference>
<dbReference type="Proteomes" id="UP001164929">
    <property type="component" value="Chromosome 12"/>
</dbReference>
<dbReference type="CDD" id="cd22157">
    <property type="entry name" value="F-box_AtFBW1-like"/>
    <property type="match status" value="1"/>
</dbReference>
<comment type="caution">
    <text evidence="2">The sequence shown here is derived from an EMBL/GenBank/DDBJ whole genome shotgun (WGS) entry which is preliminary data.</text>
</comment>
<dbReference type="PANTHER" id="PTHR31111">
    <property type="entry name" value="BNAA05G37150D PROTEIN-RELATED"/>
    <property type="match status" value="1"/>
</dbReference>
<keyword evidence="3" id="KW-1185">Reference proteome</keyword>
<dbReference type="PANTHER" id="PTHR31111:SF140">
    <property type="entry name" value="MDSFBB3-ALPHA PROTEIN"/>
    <property type="match status" value="1"/>
</dbReference>
<evidence type="ECO:0000259" key="1">
    <source>
        <dbReference type="SMART" id="SM00256"/>
    </source>
</evidence>
<reference evidence="2" key="1">
    <citation type="journal article" date="2023" name="Mol. Ecol. Resour.">
        <title>Chromosome-level genome assembly of a triploid poplar Populus alba 'Berolinensis'.</title>
        <authorList>
            <person name="Chen S."/>
            <person name="Yu Y."/>
            <person name="Wang X."/>
            <person name="Wang S."/>
            <person name="Zhang T."/>
            <person name="Zhou Y."/>
            <person name="He R."/>
            <person name="Meng N."/>
            <person name="Wang Y."/>
            <person name="Liu W."/>
            <person name="Liu Z."/>
            <person name="Liu J."/>
            <person name="Guo Q."/>
            <person name="Huang H."/>
            <person name="Sederoff R.R."/>
            <person name="Wang G."/>
            <person name="Qu G."/>
            <person name="Chen S."/>
        </authorList>
    </citation>
    <scope>NUCLEOTIDE SEQUENCE</scope>
    <source>
        <strain evidence="2">SC-2020</strain>
    </source>
</reference>
<proteinExistence type="predicted"/>
<evidence type="ECO:0000313" key="3">
    <source>
        <dbReference type="Proteomes" id="UP001164929"/>
    </source>
</evidence>
<feature type="domain" description="F-box" evidence="1">
    <location>
        <begin position="23"/>
        <end position="63"/>
    </location>
</feature>
<dbReference type="SMART" id="SM00256">
    <property type="entry name" value="FBOX"/>
    <property type="match status" value="1"/>
</dbReference>
<dbReference type="SUPFAM" id="SSF81383">
    <property type="entry name" value="F-box domain"/>
    <property type="match status" value="1"/>
</dbReference>
<gene>
    <name evidence="2" type="ORF">NC653_028632</name>
</gene>
<protein>
    <recommendedName>
        <fullName evidence="1">F-box domain-containing protein</fullName>
    </recommendedName>
</protein>
<dbReference type="InterPro" id="IPR001810">
    <property type="entry name" value="F-box_dom"/>
</dbReference>
<name>A0AAD6M0B0_9ROSI</name>
<organism evidence="2 3">
    <name type="scientific">Populus alba x Populus x berolinensis</name>
    <dbReference type="NCBI Taxonomy" id="444605"/>
    <lineage>
        <taxon>Eukaryota</taxon>
        <taxon>Viridiplantae</taxon>
        <taxon>Streptophyta</taxon>
        <taxon>Embryophyta</taxon>
        <taxon>Tracheophyta</taxon>
        <taxon>Spermatophyta</taxon>
        <taxon>Magnoliopsida</taxon>
        <taxon>eudicotyledons</taxon>
        <taxon>Gunneridae</taxon>
        <taxon>Pentapetalae</taxon>
        <taxon>rosids</taxon>
        <taxon>fabids</taxon>
        <taxon>Malpighiales</taxon>
        <taxon>Salicaceae</taxon>
        <taxon>Saliceae</taxon>
        <taxon>Populus</taxon>
    </lineage>
</organism>
<accession>A0AAD6M0B0</accession>
<evidence type="ECO:0000313" key="2">
    <source>
        <dbReference type="EMBL" id="KAJ6976543.1"/>
    </source>
</evidence>
<dbReference type="AlphaFoldDB" id="A0AAD6M0B0"/>
<sequence>MMRDGKLKQSCYVPSSSAEVIGNNLDLVTEILLRVPAKPLLKFKCVSKQWLSLISDPKFCVSHTHHQPPTAPSALFLLNYLASSPQLIVPLKNEPMPITIP</sequence>
<dbReference type="Pfam" id="PF00646">
    <property type="entry name" value="F-box"/>
    <property type="match status" value="1"/>
</dbReference>